<protein>
    <submittedName>
        <fullName evidence="9">Rod shape-determining protein MreD</fullName>
    </submittedName>
</protein>
<evidence type="ECO:0000313" key="10">
    <source>
        <dbReference type="Proteomes" id="UP000177273"/>
    </source>
</evidence>
<evidence type="ECO:0000256" key="3">
    <source>
        <dbReference type="ARBA" id="ARBA00022475"/>
    </source>
</evidence>
<evidence type="ECO:0000256" key="5">
    <source>
        <dbReference type="ARBA" id="ARBA00022960"/>
    </source>
</evidence>
<gene>
    <name evidence="9" type="ORF">BG262_09185</name>
</gene>
<feature type="transmembrane region" description="Helical" evidence="8">
    <location>
        <begin position="73"/>
        <end position="96"/>
    </location>
</feature>
<dbReference type="OrthoDB" id="2148512at2"/>
<sequence length="171" mass="19797">MSKIKWFPIIEFFLLFVTILFDGQFSNFLFVLSKGTVYATSNIFLIFLMYVVLRNSYLYNVLISLILGFIYDSYFTGIIGIAALIYPLIALFIYHIRTIVHTSRVTRFYTLVIIITIFEVMKVTIVQIMGLGSIEFVPFISKTLAPTLALNIVLWLLLQIPLEKIFIERKS</sequence>
<dbReference type="RefSeq" id="WP_070787265.1">
    <property type="nucleotide sequence ID" value="NZ_CP075561.1"/>
</dbReference>
<comment type="caution">
    <text evidence="9">The sequence shown here is derived from an EMBL/GenBank/DDBJ whole genome shotgun (WGS) entry which is preliminary data.</text>
</comment>
<dbReference type="GO" id="GO:0008360">
    <property type="term" value="P:regulation of cell shape"/>
    <property type="evidence" value="ECO:0007669"/>
    <property type="project" value="UniProtKB-KW"/>
</dbReference>
<dbReference type="InterPro" id="IPR007227">
    <property type="entry name" value="Cell_shape_determining_MreD"/>
</dbReference>
<evidence type="ECO:0000256" key="4">
    <source>
        <dbReference type="ARBA" id="ARBA00022692"/>
    </source>
</evidence>
<evidence type="ECO:0000256" key="2">
    <source>
        <dbReference type="ARBA" id="ARBA00007776"/>
    </source>
</evidence>
<keyword evidence="10" id="KW-1185">Reference proteome</keyword>
<keyword evidence="4 8" id="KW-0812">Transmembrane</keyword>
<proteinExistence type="inferred from homology"/>
<feature type="transmembrane region" description="Helical" evidence="8">
    <location>
        <begin position="108"/>
        <end position="131"/>
    </location>
</feature>
<keyword evidence="7 8" id="KW-0472">Membrane</keyword>
<evidence type="ECO:0000256" key="8">
    <source>
        <dbReference type="SAM" id="Phobius"/>
    </source>
</evidence>
<name>A0A9Q5JHE9_9LACT</name>
<dbReference type="NCBIfam" id="TIGR03426">
    <property type="entry name" value="shape_MreD"/>
    <property type="match status" value="1"/>
</dbReference>
<evidence type="ECO:0000256" key="7">
    <source>
        <dbReference type="ARBA" id="ARBA00023136"/>
    </source>
</evidence>
<dbReference type="EMBL" id="MKIQ01000004">
    <property type="protein sequence ID" value="OFI47622.1"/>
    <property type="molecule type" value="Genomic_DNA"/>
</dbReference>
<comment type="similarity">
    <text evidence="2">Belongs to the MreD family.</text>
</comment>
<evidence type="ECO:0000256" key="6">
    <source>
        <dbReference type="ARBA" id="ARBA00022989"/>
    </source>
</evidence>
<dbReference type="Proteomes" id="UP000177273">
    <property type="component" value="Unassembled WGS sequence"/>
</dbReference>
<accession>A0A9Q5JHE9</accession>
<evidence type="ECO:0000256" key="1">
    <source>
        <dbReference type="ARBA" id="ARBA00004651"/>
    </source>
</evidence>
<reference evidence="10" key="1">
    <citation type="submission" date="2016-09" db="EMBL/GenBank/DDBJ databases">
        <title>Draft genome sequence of a novel species of the family Streptococcaceae isolated from flowers.</title>
        <authorList>
            <person name="Chuah L.-O."/>
            <person name="Yap K.-P."/>
            <person name="Thong K.L."/>
            <person name="Liong M.T."/>
            <person name="Ahmad R."/>
            <person name="Rusul G."/>
        </authorList>
    </citation>
    <scope>NUCLEOTIDE SEQUENCE [LARGE SCALE GENOMIC DNA]</scope>
    <source>
        <strain evidence="10">HibF3</strain>
    </source>
</reference>
<dbReference type="GO" id="GO:0005886">
    <property type="term" value="C:plasma membrane"/>
    <property type="evidence" value="ECO:0007669"/>
    <property type="project" value="UniProtKB-SubCell"/>
</dbReference>
<keyword evidence="3" id="KW-1003">Cell membrane</keyword>
<organism evidence="9 10">
    <name type="scientific">Floricoccus penangensis</name>
    <dbReference type="NCBI Taxonomy" id="1859475"/>
    <lineage>
        <taxon>Bacteria</taxon>
        <taxon>Bacillati</taxon>
        <taxon>Bacillota</taxon>
        <taxon>Bacilli</taxon>
        <taxon>Lactobacillales</taxon>
        <taxon>Streptococcaceae</taxon>
        <taxon>Floricoccus</taxon>
    </lineage>
</organism>
<dbReference type="Pfam" id="PF04093">
    <property type="entry name" value="MreD"/>
    <property type="match status" value="1"/>
</dbReference>
<feature type="transmembrane region" description="Helical" evidence="8">
    <location>
        <begin position="35"/>
        <end position="53"/>
    </location>
</feature>
<evidence type="ECO:0000313" key="9">
    <source>
        <dbReference type="EMBL" id="OFI47622.1"/>
    </source>
</evidence>
<feature type="transmembrane region" description="Helical" evidence="8">
    <location>
        <begin position="143"/>
        <end position="162"/>
    </location>
</feature>
<feature type="transmembrane region" description="Helical" evidence="8">
    <location>
        <begin position="6"/>
        <end position="23"/>
    </location>
</feature>
<keyword evidence="6 8" id="KW-1133">Transmembrane helix</keyword>
<keyword evidence="5" id="KW-0133">Cell shape</keyword>
<comment type="subcellular location">
    <subcellularLocation>
        <location evidence="1">Cell membrane</location>
        <topology evidence="1">Multi-pass membrane protein</topology>
    </subcellularLocation>
</comment>
<dbReference type="AlphaFoldDB" id="A0A9Q5JHE9"/>